<reference evidence="2 3" key="1">
    <citation type="submission" date="2019-06" db="EMBL/GenBank/DDBJ databases">
        <title>Sequencing the genomes of 1000 actinobacteria strains.</title>
        <authorList>
            <person name="Klenk H.-P."/>
        </authorList>
    </citation>
    <scope>NUCLEOTIDE SEQUENCE [LARGE SCALE GENOMIC DNA]</scope>
    <source>
        <strain evidence="2 3">DSM 18082</strain>
    </source>
</reference>
<evidence type="ECO:0000313" key="2">
    <source>
        <dbReference type="EMBL" id="TQL56918.1"/>
    </source>
</evidence>
<dbReference type="AlphaFoldDB" id="A0A542Z990"/>
<dbReference type="Pfam" id="PF01636">
    <property type="entry name" value="APH"/>
    <property type="match status" value="1"/>
</dbReference>
<organism evidence="2 3">
    <name type="scientific">Oryzihumus leptocrescens</name>
    <dbReference type="NCBI Taxonomy" id="297536"/>
    <lineage>
        <taxon>Bacteria</taxon>
        <taxon>Bacillati</taxon>
        <taxon>Actinomycetota</taxon>
        <taxon>Actinomycetes</taxon>
        <taxon>Micrococcales</taxon>
        <taxon>Intrasporangiaceae</taxon>
        <taxon>Oryzihumus</taxon>
    </lineage>
</organism>
<dbReference type="OrthoDB" id="9797603at2"/>
<evidence type="ECO:0000313" key="3">
    <source>
        <dbReference type="Proteomes" id="UP000319514"/>
    </source>
</evidence>
<protein>
    <submittedName>
        <fullName evidence="2">Phosphotransferase family enzyme</fullName>
    </submittedName>
</protein>
<dbReference type="Proteomes" id="UP000319514">
    <property type="component" value="Unassembled WGS sequence"/>
</dbReference>
<sequence length="425" mass="45436">MIADEAPASTTNLWLPLLPDPRRFVALPSTRQPVVVAEKDPGVMAYVAHALLAAPPGSRTARVPAWVQAATRHALRAPVTWGVLPAVDGVVQPDATAGPDGLADWIADSGHRMLILDHSHDGDGRVVVLLFTAGQRQPSIALKVATGAGGARLREEDARLRSLRTLRMGPLRSTVPHLLPPPADPHLTVLATSAQPGVPMLVSYHRPGHVRSPARVRADFRAAGTWLAQLQSERVGGSAPLDLRPGCVEAAARVLGDRPAEQDRVLELLSSLRSRLRRYSVARTVVHGDYWPGNLLVREGRVSGVVDWERAEPRGNPVGDLVRFAVAYAHYLDRHTRPGRPVRGHPGLIAGPPGAGVLHATDGSGWFPSLVRAYLQEGLTRLDLPPSLGRDAVLADVAATAAEAARPGFARDQWSLFLALGAVES</sequence>
<dbReference type="EMBL" id="VFOQ01000002">
    <property type="protein sequence ID" value="TQL56918.1"/>
    <property type="molecule type" value="Genomic_DNA"/>
</dbReference>
<keyword evidence="2" id="KW-0808">Transferase</keyword>
<comment type="caution">
    <text evidence="2">The sequence shown here is derived from an EMBL/GenBank/DDBJ whole genome shotgun (WGS) entry which is preliminary data.</text>
</comment>
<gene>
    <name evidence="2" type="ORF">FB474_3684</name>
</gene>
<dbReference type="GO" id="GO:0016740">
    <property type="term" value="F:transferase activity"/>
    <property type="evidence" value="ECO:0007669"/>
    <property type="project" value="UniProtKB-KW"/>
</dbReference>
<evidence type="ECO:0000259" key="1">
    <source>
        <dbReference type="Pfam" id="PF01636"/>
    </source>
</evidence>
<keyword evidence="3" id="KW-1185">Reference proteome</keyword>
<dbReference type="InterPro" id="IPR002575">
    <property type="entry name" value="Aminoglycoside_PTrfase"/>
</dbReference>
<accession>A0A542Z990</accession>
<dbReference type="Gene3D" id="3.90.1200.10">
    <property type="match status" value="1"/>
</dbReference>
<feature type="domain" description="Aminoglycoside phosphotransferase" evidence="1">
    <location>
        <begin position="142"/>
        <end position="325"/>
    </location>
</feature>
<proteinExistence type="predicted"/>
<name>A0A542Z990_9MICO</name>
<dbReference type="RefSeq" id="WP_141790276.1">
    <property type="nucleotide sequence ID" value="NZ_BAAAKX010000015.1"/>
</dbReference>
<dbReference type="SUPFAM" id="SSF56112">
    <property type="entry name" value="Protein kinase-like (PK-like)"/>
    <property type="match status" value="1"/>
</dbReference>
<dbReference type="InterPro" id="IPR011009">
    <property type="entry name" value="Kinase-like_dom_sf"/>
</dbReference>